<sequence>MIMIIISVACLICYRERSNKLIKRENNSDFTVENQYQETILPTPAGSVRSIKLKVAQDFDGSDEDESGSEDDLKSVIMNERENLGGQVESFGEMPEESKETFI</sequence>
<name>A0AAN0JTD1_AMPQE</name>
<feature type="compositionally biased region" description="Basic and acidic residues" evidence="1">
    <location>
        <begin position="71"/>
        <end position="83"/>
    </location>
</feature>
<proteinExistence type="predicted"/>
<dbReference type="GeneID" id="109588595"/>
<dbReference type="Proteomes" id="UP000007879">
    <property type="component" value="Unassembled WGS sequence"/>
</dbReference>
<reference evidence="3" key="1">
    <citation type="journal article" date="2010" name="Nature">
        <title>The Amphimedon queenslandica genome and the evolution of animal complexity.</title>
        <authorList>
            <person name="Srivastava M."/>
            <person name="Simakov O."/>
            <person name="Chapman J."/>
            <person name="Fahey B."/>
            <person name="Gauthier M.E."/>
            <person name="Mitros T."/>
            <person name="Richards G.S."/>
            <person name="Conaco C."/>
            <person name="Dacre M."/>
            <person name="Hellsten U."/>
            <person name="Larroux C."/>
            <person name="Putnam N.H."/>
            <person name="Stanke M."/>
            <person name="Adamska M."/>
            <person name="Darling A."/>
            <person name="Degnan S.M."/>
            <person name="Oakley T.H."/>
            <person name="Plachetzki D.C."/>
            <person name="Zhai Y."/>
            <person name="Adamski M."/>
            <person name="Calcino A."/>
            <person name="Cummins S.F."/>
            <person name="Goodstein D.M."/>
            <person name="Harris C."/>
            <person name="Jackson D.J."/>
            <person name="Leys S.P."/>
            <person name="Shu S."/>
            <person name="Woodcroft B.J."/>
            <person name="Vervoort M."/>
            <person name="Kosik K.S."/>
            <person name="Manning G."/>
            <person name="Degnan B.M."/>
            <person name="Rokhsar D.S."/>
        </authorList>
    </citation>
    <scope>NUCLEOTIDE SEQUENCE [LARGE SCALE GENOMIC DNA]</scope>
</reference>
<feature type="region of interest" description="Disordered" evidence="1">
    <location>
        <begin position="59"/>
        <end position="103"/>
    </location>
</feature>
<dbReference type="EnsemblMetazoa" id="XM_020004742.1">
    <property type="protein sequence ID" value="XP_019860301.1"/>
    <property type="gene ID" value="LOC109588595"/>
</dbReference>
<evidence type="ECO:0000313" key="3">
    <source>
        <dbReference type="Proteomes" id="UP000007879"/>
    </source>
</evidence>
<dbReference type="AlphaFoldDB" id="A0AAN0JTD1"/>
<feature type="compositionally biased region" description="Acidic residues" evidence="1">
    <location>
        <begin position="60"/>
        <end position="70"/>
    </location>
</feature>
<protein>
    <submittedName>
        <fullName evidence="2">Uncharacterized protein</fullName>
    </submittedName>
</protein>
<keyword evidence="3" id="KW-1185">Reference proteome</keyword>
<accession>A0AAN0JTD1</accession>
<evidence type="ECO:0000256" key="1">
    <source>
        <dbReference type="SAM" id="MobiDB-lite"/>
    </source>
</evidence>
<dbReference type="RefSeq" id="XP_019860301.1">
    <property type="nucleotide sequence ID" value="XM_020004742.1"/>
</dbReference>
<organism evidence="2 3">
    <name type="scientific">Amphimedon queenslandica</name>
    <name type="common">Sponge</name>
    <dbReference type="NCBI Taxonomy" id="400682"/>
    <lineage>
        <taxon>Eukaryota</taxon>
        <taxon>Metazoa</taxon>
        <taxon>Porifera</taxon>
        <taxon>Demospongiae</taxon>
        <taxon>Heteroscleromorpha</taxon>
        <taxon>Haplosclerida</taxon>
        <taxon>Niphatidae</taxon>
        <taxon>Amphimedon</taxon>
    </lineage>
</organism>
<dbReference type="KEGG" id="aqu:109588595"/>
<reference evidence="2" key="2">
    <citation type="submission" date="2024-06" db="UniProtKB">
        <authorList>
            <consortium name="EnsemblMetazoa"/>
        </authorList>
    </citation>
    <scope>IDENTIFICATION</scope>
</reference>
<evidence type="ECO:0000313" key="2">
    <source>
        <dbReference type="EnsemblMetazoa" id="XP_019860301.1"/>
    </source>
</evidence>